<evidence type="ECO:0000313" key="8">
    <source>
        <dbReference type="EMBL" id="RKF54543.1"/>
    </source>
</evidence>
<keyword evidence="3" id="KW-0963">Cytoplasm</keyword>
<comment type="function">
    <text evidence="6">Functions as a nucleotide exchange factor (NEF) for Hsp70 chaperones which accelerates the release of ADP. Required for fully efficient Hsp70-mediated folding of proteins.</text>
</comment>
<evidence type="ECO:0000256" key="2">
    <source>
        <dbReference type="ARBA" id="ARBA00011045"/>
    </source>
</evidence>
<evidence type="ECO:0000256" key="6">
    <source>
        <dbReference type="ARBA" id="ARBA00024912"/>
    </source>
</evidence>
<evidence type="ECO:0000256" key="1">
    <source>
        <dbReference type="ARBA" id="ARBA00004496"/>
    </source>
</evidence>
<feature type="domain" description="Nucleotide exchange factor Fes1" evidence="7">
    <location>
        <begin position="5"/>
        <end position="88"/>
    </location>
</feature>
<dbReference type="InterPro" id="IPR013918">
    <property type="entry name" value="Nucleotide_exch_fac_Fes1"/>
</dbReference>
<dbReference type="GO" id="GO:0000774">
    <property type="term" value="F:adenyl-nucleotide exchange factor activity"/>
    <property type="evidence" value="ECO:0007669"/>
    <property type="project" value="TreeGrafter"/>
</dbReference>
<dbReference type="PANTHER" id="PTHR19316:SF18">
    <property type="entry name" value="HSP70-BINDING PROTEIN 1"/>
    <property type="match status" value="1"/>
</dbReference>
<evidence type="ECO:0000256" key="5">
    <source>
        <dbReference type="ARBA" id="ARBA00022845"/>
    </source>
</evidence>
<evidence type="ECO:0000256" key="4">
    <source>
        <dbReference type="ARBA" id="ARBA00022737"/>
    </source>
</evidence>
<dbReference type="FunFam" id="1.25.10.10:FF:000434">
    <property type="entry name" value="Hsp70 nucleotide exchange factor fes1"/>
    <property type="match status" value="1"/>
</dbReference>
<protein>
    <submittedName>
        <fullName evidence="8">Hsp70 nucleotide exchange factor FES1</fullName>
    </submittedName>
</protein>
<proteinExistence type="inferred from homology"/>
<dbReference type="InterPro" id="IPR050693">
    <property type="entry name" value="Hsp70_NEF-Inhibitors"/>
</dbReference>
<comment type="similarity">
    <text evidence="2">Belongs to the FES1 family.</text>
</comment>
<gene>
    <name evidence="8" type="ORF">GcC1_210046</name>
</gene>
<dbReference type="Pfam" id="PF08609">
    <property type="entry name" value="Fes1"/>
    <property type="match status" value="1"/>
</dbReference>
<dbReference type="Gene3D" id="1.25.10.10">
    <property type="entry name" value="Leucine-rich Repeat Variant"/>
    <property type="match status" value="1"/>
</dbReference>
<organism evidence="8 9">
    <name type="scientific">Golovinomyces cichoracearum</name>
    <dbReference type="NCBI Taxonomy" id="62708"/>
    <lineage>
        <taxon>Eukaryota</taxon>
        <taxon>Fungi</taxon>
        <taxon>Dikarya</taxon>
        <taxon>Ascomycota</taxon>
        <taxon>Pezizomycotina</taxon>
        <taxon>Leotiomycetes</taxon>
        <taxon>Erysiphales</taxon>
        <taxon>Erysiphaceae</taxon>
        <taxon>Golovinomyces</taxon>
    </lineage>
</organism>
<dbReference type="AlphaFoldDB" id="A0A420HAW4"/>
<dbReference type="GO" id="GO:0006417">
    <property type="term" value="P:regulation of translation"/>
    <property type="evidence" value="ECO:0007669"/>
    <property type="project" value="UniProtKB-KW"/>
</dbReference>
<dbReference type="GO" id="GO:0005783">
    <property type="term" value="C:endoplasmic reticulum"/>
    <property type="evidence" value="ECO:0007669"/>
    <property type="project" value="TreeGrafter"/>
</dbReference>
<evidence type="ECO:0000256" key="3">
    <source>
        <dbReference type="ARBA" id="ARBA00022490"/>
    </source>
</evidence>
<reference evidence="8 9" key="1">
    <citation type="journal article" date="2018" name="BMC Genomics">
        <title>Comparative genome analyses reveal sequence features reflecting distinct modes of host-adaptation between dicot and monocot powdery mildew.</title>
        <authorList>
            <person name="Wu Y."/>
            <person name="Ma X."/>
            <person name="Pan Z."/>
            <person name="Kale S.D."/>
            <person name="Song Y."/>
            <person name="King H."/>
            <person name="Zhang Q."/>
            <person name="Presley C."/>
            <person name="Deng X."/>
            <person name="Wei C.I."/>
            <person name="Xiao S."/>
        </authorList>
    </citation>
    <scope>NUCLEOTIDE SEQUENCE [LARGE SCALE GENOMIC DNA]</scope>
    <source>
        <strain evidence="8">UCSC1</strain>
    </source>
</reference>
<evidence type="ECO:0000313" key="9">
    <source>
        <dbReference type="Proteomes" id="UP000285405"/>
    </source>
</evidence>
<accession>A0A420HAW4</accession>
<keyword evidence="4" id="KW-0677">Repeat</keyword>
<sequence>MDPGLSKLLQWSVANSSEPADGMPVASNSQLDPNVMNALFGGPSDAELMKSSMAAIRSSDPEITHEDKLIAFDNFEQLIENLDNANNLEATELWDPLLDCLNHEEGEFRKMAAWCIGTAVQNNKKSQDMLVTKSGLPRLVKLATANDEGTQIRLKAIYALSSACRNHQPAMDIVTAELKNMGKCSGTINAGDMDACDQLMGALRNDALTKP</sequence>
<comment type="subcellular location">
    <subcellularLocation>
        <location evidence="1">Cytoplasm</location>
    </subcellularLocation>
</comment>
<dbReference type="SUPFAM" id="SSF48371">
    <property type="entry name" value="ARM repeat"/>
    <property type="match status" value="1"/>
</dbReference>
<keyword evidence="5" id="KW-0810">Translation regulation</keyword>
<name>A0A420HAW4_9PEZI</name>
<comment type="caution">
    <text evidence="8">The sequence shown here is derived from an EMBL/GenBank/DDBJ whole genome shotgun (WGS) entry which is preliminary data.</text>
</comment>
<dbReference type="Proteomes" id="UP000285405">
    <property type="component" value="Unassembled WGS sequence"/>
</dbReference>
<evidence type="ECO:0000259" key="7">
    <source>
        <dbReference type="Pfam" id="PF08609"/>
    </source>
</evidence>
<dbReference type="OrthoDB" id="539541at2759"/>
<dbReference type="InterPro" id="IPR016024">
    <property type="entry name" value="ARM-type_fold"/>
</dbReference>
<dbReference type="EMBL" id="MCBR01021068">
    <property type="protein sequence ID" value="RKF54543.1"/>
    <property type="molecule type" value="Genomic_DNA"/>
</dbReference>
<dbReference type="InterPro" id="IPR011989">
    <property type="entry name" value="ARM-like"/>
</dbReference>
<dbReference type="PANTHER" id="PTHR19316">
    <property type="entry name" value="PROTEIN FOLDING REGULATOR"/>
    <property type="match status" value="1"/>
</dbReference>